<comment type="caution">
    <text evidence="3">The sequence shown here is derived from an EMBL/GenBank/DDBJ whole genome shotgun (WGS) entry which is preliminary data.</text>
</comment>
<dbReference type="InterPro" id="IPR046825">
    <property type="entry name" value="PDH_C"/>
</dbReference>
<dbReference type="Gene3D" id="1.10.3660.10">
    <property type="entry name" value="6-phosphogluconate dehydrogenase C-terminal like domain"/>
    <property type="match status" value="1"/>
</dbReference>
<evidence type="ECO:0000259" key="2">
    <source>
        <dbReference type="PROSITE" id="PS51176"/>
    </source>
</evidence>
<dbReference type="InterPro" id="IPR046826">
    <property type="entry name" value="PDH_N"/>
</dbReference>
<feature type="domain" description="Prephenate/arogenate dehydrogenase" evidence="2">
    <location>
        <begin position="14"/>
        <end position="305"/>
    </location>
</feature>
<evidence type="ECO:0000256" key="1">
    <source>
        <dbReference type="ARBA" id="ARBA00023002"/>
    </source>
</evidence>
<name>A0ABN0P4E6_TRESO</name>
<keyword evidence="4" id="KW-1185">Reference proteome</keyword>
<dbReference type="EMBL" id="AVQI01000050">
    <property type="protein sequence ID" value="ERK02584.1"/>
    <property type="molecule type" value="Genomic_DNA"/>
</dbReference>
<dbReference type="PANTHER" id="PTHR21363:SF0">
    <property type="entry name" value="PREPHENATE DEHYDROGENASE [NADP(+)]"/>
    <property type="match status" value="1"/>
</dbReference>
<evidence type="ECO:0000313" key="4">
    <source>
        <dbReference type="Proteomes" id="UP000016646"/>
    </source>
</evidence>
<reference evidence="3 4" key="1">
    <citation type="submission" date="2013-08" db="EMBL/GenBank/DDBJ databases">
        <authorList>
            <person name="Durkin A.S."/>
            <person name="Haft D.R."/>
            <person name="McCorrison J."/>
            <person name="Torralba M."/>
            <person name="Gillis M."/>
            <person name="Haft D.H."/>
            <person name="Methe B."/>
            <person name="Sutton G."/>
            <person name="Nelson K.E."/>
        </authorList>
    </citation>
    <scope>NUCLEOTIDE SEQUENCE [LARGE SCALE GENOMIC DNA]</scope>
    <source>
        <strain evidence="3 4">ATCC 35536</strain>
    </source>
</reference>
<dbReference type="InterPro" id="IPR036291">
    <property type="entry name" value="NAD(P)-bd_dom_sf"/>
</dbReference>
<dbReference type="Pfam" id="PF20463">
    <property type="entry name" value="PDH_C"/>
    <property type="match status" value="1"/>
</dbReference>
<dbReference type="PANTHER" id="PTHR21363">
    <property type="entry name" value="PREPHENATE DEHYDROGENASE"/>
    <property type="match status" value="1"/>
</dbReference>
<accession>A0ABN0P4E6</accession>
<dbReference type="Proteomes" id="UP000016646">
    <property type="component" value="Unassembled WGS sequence"/>
</dbReference>
<evidence type="ECO:0000313" key="3">
    <source>
        <dbReference type="EMBL" id="ERK02584.1"/>
    </source>
</evidence>
<dbReference type="InterPro" id="IPR050812">
    <property type="entry name" value="Preph/Arog_dehydrog"/>
</dbReference>
<dbReference type="GO" id="GO:0008977">
    <property type="term" value="F:prephenate dehydrogenase (NAD+) activity"/>
    <property type="evidence" value="ECO:0007669"/>
    <property type="project" value="UniProtKB-EC"/>
</dbReference>
<gene>
    <name evidence="3" type="ORF">HMPREF0860_0028</name>
</gene>
<dbReference type="SUPFAM" id="SSF48179">
    <property type="entry name" value="6-phosphogluconate dehydrogenase C-terminal domain-like"/>
    <property type="match status" value="1"/>
</dbReference>
<dbReference type="PROSITE" id="PS51176">
    <property type="entry name" value="PDH_ADH"/>
    <property type="match status" value="1"/>
</dbReference>
<dbReference type="InterPro" id="IPR008927">
    <property type="entry name" value="6-PGluconate_DH-like_C_sf"/>
</dbReference>
<dbReference type="SUPFAM" id="SSF51735">
    <property type="entry name" value="NAD(P)-binding Rossmann-fold domains"/>
    <property type="match status" value="1"/>
</dbReference>
<dbReference type="EC" id="1.3.1.12" evidence="3"/>
<dbReference type="Gene3D" id="3.40.50.720">
    <property type="entry name" value="NAD(P)-binding Rossmann-like Domain"/>
    <property type="match status" value="1"/>
</dbReference>
<proteinExistence type="predicted"/>
<keyword evidence="1 3" id="KW-0560">Oxidoreductase</keyword>
<organism evidence="3 4">
    <name type="scientific">Treponema socranskii subsp. socranskii VPI DR56BR1116 = ATCC 35536</name>
    <dbReference type="NCBI Taxonomy" id="1125725"/>
    <lineage>
        <taxon>Bacteria</taxon>
        <taxon>Pseudomonadati</taxon>
        <taxon>Spirochaetota</taxon>
        <taxon>Spirochaetia</taxon>
        <taxon>Spirochaetales</taxon>
        <taxon>Treponemataceae</taxon>
        <taxon>Treponema</taxon>
    </lineage>
</organism>
<protein>
    <submittedName>
        <fullName evidence="3">Prephenate dehydrogenase</fullName>
        <ecNumber evidence="3">1.3.1.12</ecNumber>
    </submittedName>
</protein>
<sequence length="310" mass="33463">MGEIMNAMSNLRDALYGIVGLGIMGGSVAKAIRANVLDMPEARGKIFACDALGATLDAAVRDGVIDEGFAPSDAGAMLSQCDIVYICLYPHATLEFIKAHRNDFKSASIVTDISGVKTFLADGLADFSRNDVDCIFGHPMAGGEKEGYVNSNGAYFKGRNYILMLQPSNKAENIALIKSLIAAMGFARIVETDCKNHDRKIAFTSQLCHVIASAMVKSAEDETITEFGGGSFEDLTRIAMINAPLWTELFLANKDELLSHIAAFEKQLTLIKKAVAENDAASLEAYLEDVRTRRINMGTYVVKTSTVPNG</sequence>
<dbReference type="InterPro" id="IPR003099">
    <property type="entry name" value="Prephen_DH"/>
</dbReference>
<dbReference type="Pfam" id="PF02153">
    <property type="entry name" value="PDH_N"/>
    <property type="match status" value="1"/>
</dbReference>